<evidence type="ECO:0000259" key="6">
    <source>
        <dbReference type="Pfam" id="PF00294"/>
    </source>
</evidence>
<dbReference type="SUPFAM" id="SSF53613">
    <property type="entry name" value="Ribokinase-like"/>
    <property type="match status" value="1"/>
</dbReference>
<dbReference type="PANTHER" id="PTHR43085:SF1">
    <property type="entry name" value="PSEUDOURIDINE KINASE-RELATED"/>
    <property type="match status" value="1"/>
</dbReference>
<dbReference type="Pfam" id="PF00294">
    <property type="entry name" value="PfkB"/>
    <property type="match status" value="1"/>
</dbReference>
<evidence type="ECO:0000313" key="7">
    <source>
        <dbReference type="EMBL" id="MEA5453807.1"/>
    </source>
</evidence>
<evidence type="ECO:0000256" key="1">
    <source>
        <dbReference type="ARBA" id="ARBA00010688"/>
    </source>
</evidence>
<dbReference type="InterPro" id="IPR050306">
    <property type="entry name" value="PfkB_Carbo_kinase"/>
</dbReference>
<comment type="similarity">
    <text evidence="1">Belongs to the carbohydrate kinase PfkB family.</text>
</comment>
<feature type="domain" description="Carbohydrate kinase PfkB" evidence="6">
    <location>
        <begin position="10"/>
        <end position="305"/>
    </location>
</feature>
<dbReference type="CDD" id="cd01166">
    <property type="entry name" value="KdgK"/>
    <property type="match status" value="1"/>
</dbReference>
<evidence type="ECO:0000256" key="4">
    <source>
        <dbReference type="ARBA" id="ARBA00022777"/>
    </source>
</evidence>
<protein>
    <submittedName>
        <fullName evidence="7">Sugar kinase</fullName>
    </submittedName>
</protein>
<dbReference type="Proteomes" id="UP001304769">
    <property type="component" value="Unassembled WGS sequence"/>
</dbReference>
<keyword evidence="3" id="KW-0547">Nucleotide-binding</keyword>
<comment type="caution">
    <text evidence="7">The sequence shown here is derived from an EMBL/GenBank/DDBJ whole genome shotgun (WGS) entry which is preliminary data.</text>
</comment>
<dbReference type="Gene3D" id="3.40.1190.20">
    <property type="match status" value="1"/>
</dbReference>
<sequence length="322" mass="32960">MIDHGARRPRVVTLGETMALARTVETGSLRHVSSLALGIGGAESNVAIALSRLGVDVSWLGRVGDDPLGERVLREIRAEGVEVLGIVDPDAPTGLMLKERATASATSVYYYRSASAGSRLSPGDLPDGWVEGAAILHICGITALVSESGHAALTAAIDRAKAAGVLVSFDVNFRSSLASAGDAAPVLRGLAEQADIVFGGPEEAALLGCGESPEDIAEQLRGSGVSELVLKQGALGATAFTGSGAEESPGFLVQAVDTVGAGDAFVAGYLSAYLEGRTVAERLVRANACGAIACTSPGDWEANPTLRDLKRFIAPAGDPVNR</sequence>
<dbReference type="InterPro" id="IPR011611">
    <property type="entry name" value="PfkB_dom"/>
</dbReference>
<keyword evidence="4 7" id="KW-0418">Kinase</keyword>
<dbReference type="PROSITE" id="PS00584">
    <property type="entry name" value="PFKB_KINASES_2"/>
    <property type="match status" value="1"/>
</dbReference>
<keyword evidence="5" id="KW-0067">ATP-binding</keyword>
<dbReference type="EMBL" id="JAYGGQ010000001">
    <property type="protein sequence ID" value="MEA5453807.1"/>
    <property type="molecule type" value="Genomic_DNA"/>
</dbReference>
<dbReference type="PANTHER" id="PTHR43085">
    <property type="entry name" value="HEXOKINASE FAMILY MEMBER"/>
    <property type="match status" value="1"/>
</dbReference>
<dbReference type="InterPro" id="IPR002173">
    <property type="entry name" value="Carboh/pur_kinase_PfkB_CS"/>
</dbReference>
<evidence type="ECO:0000313" key="8">
    <source>
        <dbReference type="Proteomes" id="UP001304769"/>
    </source>
</evidence>
<evidence type="ECO:0000256" key="2">
    <source>
        <dbReference type="ARBA" id="ARBA00022679"/>
    </source>
</evidence>
<gene>
    <name evidence="7" type="ORF">SPF06_03640</name>
</gene>
<evidence type="ECO:0000256" key="3">
    <source>
        <dbReference type="ARBA" id="ARBA00022741"/>
    </source>
</evidence>
<evidence type="ECO:0000256" key="5">
    <source>
        <dbReference type="ARBA" id="ARBA00022840"/>
    </source>
</evidence>
<dbReference type="RefSeq" id="WP_323277558.1">
    <property type="nucleotide sequence ID" value="NZ_JAYGGQ010000001.1"/>
</dbReference>
<keyword evidence="8" id="KW-1185">Reference proteome</keyword>
<name>A0ABU5T2P0_9MICC</name>
<keyword evidence="2" id="KW-0808">Transferase</keyword>
<dbReference type="GO" id="GO:0016301">
    <property type="term" value="F:kinase activity"/>
    <property type="evidence" value="ECO:0007669"/>
    <property type="project" value="UniProtKB-KW"/>
</dbReference>
<organism evidence="7 8">
    <name type="scientific">Sinomonas terricola</name>
    <dbReference type="NCBI Taxonomy" id="3110330"/>
    <lineage>
        <taxon>Bacteria</taxon>
        <taxon>Bacillati</taxon>
        <taxon>Actinomycetota</taxon>
        <taxon>Actinomycetes</taxon>
        <taxon>Micrococcales</taxon>
        <taxon>Micrococcaceae</taxon>
        <taxon>Sinomonas</taxon>
    </lineage>
</organism>
<reference evidence="7 8" key="1">
    <citation type="submission" date="2023-12" db="EMBL/GenBank/DDBJ databases">
        <title>Sinomonas terricola sp. nov, isolated from litchi orchard soil in Guangdong, PR China.</title>
        <authorList>
            <person name="Jiaxin W."/>
            <person name="Yang Z."/>
            <person name="Honghui Z."/>
        </authorList>
    </citation>
    <scope>NUCLEOTIDE SEQUENCE [LARGE SCALE GENOMIC DNA]</scope>
    <source>
        <strain evidence="7 8">JGH33</strain>
    </source>
</reference>
<accession>A0ABU5T2P0</accession>
<proteinExistence type="inferred from homology"/>
<dbReference type="InterPro" id="IPR029056">
    <property type="entry name" value="Ribokinase-like"/>
</dbReference>